<dbReference type="InterPro" id="IPR027417">
    <property type="entry name" value="P-loop_NTPase"/>
</dbReference>
<dbReference type="RefSeq" id="WP_229856497.1">
    <property type="nucleotide sequence ID" value="NZ_BNAD01000007.1"/>
</dbReference>
<evidence type="ECO:0000256" key="1">
    <source>
        <dbReference type="SAM" id="MobiDB-lite"/>
    </source>
</evidence>
<keyword evidence="4" id="KW-1185">Reference proteome</keyword>
<dbReference type="Gene3D" id="2.30.30.940">
    <property type="match status" value="1"/>
</dbReference>
<dbReference type="NCBIfam" id="NF041492">
    <property type="entry name" value="MobF"/>
    <property type="match status" value="1"/>
</dbReference>
<gene>
    <name evidence="3" type="ORF">GCM10011376_25880</name>
</gene>
<evidence type="ECO:0000313" key="3">
    <source>
        <dbReference type="EMBL" id="GHE17978.1"/>
    </source>
</evidence>
<feature type="compositionally biased region" description="Basic and acidic residues" evidence="1">
    <location>
        <begin position="497"/>
        <end position="508"/>
    </location>
</feature>
<dbReference type="Gene3D" id="3.40.50.300">
    <property type="entry name" value="P-loop containing nucleotide triphosphate hydrolases"/>
    <property type="match status" value="2"/>
</dbReference>
<proteinExistence type="predicted"/>
<comment type="caution">
    <text evidence="3">The sequence shown here is derived from an EMBL/GenBank/DDBJ whole genome shotgun (WGS) entry which is preliminary data.</text>
</comment>
<reference evidence="4" key="1">
    <citation type="journal article" date="2019" name="Int. J. Syst. Evol. Microbiol.">
        <title>The Global Catalogue of Microorganisms (GCM) 10K type strain sequencing project: providing services to taxonomists for standard genome sequencing and annotation.</title>
        <authorList>
            <consortium name="The Broad Institute Genomics Platform"/>
            <consortium name="The Broad Institute Genome Sequencing Center for Infectious Disease"/>
            <person name="Wu L."/>
            <person name="Ma J."/>
        </authorList>
    </citation>
    <scope>NUCLEOTIDE SEQUENCE [LARGE SCALE GENOMIC DNA]</scope>
    <source>
        <strain evidence="4">CGMCC 1.12791</strain>
    </source>
</reference>
<dbReference type="CDD" id="cd18809">
    <property type="entry name" value="SF1_C_RecD"/>
    <property type="match status" value="1"/>
</dbReference>
<dbReference type="SUPFAM" id="SSF52540">
    <property type="entry name" value="P-loop containing nucleoside triphosphate hydrolases"/>
    <property type="match status" value="2"/>
</dbReference>
<dbReference type="Proteomes" id="UP000597341">
    <property type="component" value="Unassembled WGS sequence"/>
</dbReference>
<evidence type="ECO:0000313" key="4">
    <source>
        <dbReference type="Proteomes" id="UP000597341"/>
    </source>
</evidence>
<protein>
    <submittedName>
        <fullName evidence="3">TraA/ATP-dependent exoDNAse/relaxase</fullName>
    </submittedName>
</protein>
<name>A0ABQ3HJX7_9ACTN</name>
<dbReference type="InterPro" id="IPR014862">
    <property type="entry name" value="TrwC"/>
</dbReference>
<feature type="region of interest" description="Disordered" evidence="1">
    <location>
        <begin position="1140"/>
        <end position="1167"/>
    </location>
</feature>
<dbReference type="EMBL" id="BNAD01000007">
    <property type="protein sequence ID" value="GHE17978.1"/>
    <property type="molecule type" value="Genomic_DNA"/>
</dbReference>
<feature type="domain" description="TrwC relaxase" evidence="2">
    <location>
        <begin position="11"/>
        <end position="343"/>
    </location>
</feature>
<accession>A0ABQ3HJX7</accession>
<dbReference type="Pfam" id="PF13604">
    <property type="entry name" value="AAA_30"/>
    <property type="match status" value="1"/>
</dbReference>
<evidence type="ECO:0000259" key="2">
    <source>
        <dbReference type="Pfam" id="PF08751"/>
    </source>
</evidence>
<feature type="region of interest" description="Disordered" evidence="1">
    <location>
        <begin position="486"/>
        <end position="508"/>
    </location>
</feature>
<dbReference type="SUPFAM" id="SSF55464">
    <property type="entry name" value="Origin of replication-binding domain, RBD-like"/>
    <property type="match status" value="1"/>
</dbReference>
<dbReference type="Pfam" id="PF08751">
    <property type="entry name" value="TrwC"/>
    <property type="match status" value="1"/>
</dbReference>
<organism evidence="3 4">
    <name type="scientific">Nocardioides flavus</name>
    <name type="common">ex Wang et al. 2016</name>
    <dbReference type="NCBI Taxonomy" id="2058780"/>
    <lineage>
        <taxon>Bacteria</taxon>
        <taxon>Bacillati</taxon>
        <taxon>Actinomycetota</taxon>
        <taxon>Actinomycetes</taxon>
        <taxon>Propionibacteriales</taxon>
        <taxon>Nocardioidaceae</taxon>
        <taxon>Nocardioides</taxon>
    </lineage>
</organism>
<sequence length="1167" mass="126364">MTVSMRVMSAGVGYQYLLRSVAAGDGNRHLSTPLTRYYSEVGTPPGRWLGSGLHAFGQGDIRSGDPVTEHQLALLLGMGRDPVSGQPLGRAFPDLGGEPTDYGSDVAMSARRAVAGFDLTFSVPKSVSALWGVADAGTQALLAEAHHDAVAEVLDLLEREVAATRRGVSAGNGAVAQADVVGIAATAYDHWDSRLGDPQLHTHVVVSNKVRTVEDGRWRSLDGRPLHASVVALSEHYNALLADRLTRFFGIEWEERARGDGRSPSWELAPVPSELIHEFSSRSRGIELETDRLVAEYVAHLGKRPTSATVIRLRAQATLATRPEKRIRSLGDLTDEWRGRARAILGTGAPEWARQITSGGGARPTPACLLRADDVPHDVMEDLAVAVIDAVGEKRSTWRHWNLWAEASRQTMGWRFASADDRETVIGQLVAEAKAQSLCLTPPEIASVPKTFRRKDGSSRFRPRHSSVYSSRALLDAEDRLLALSRGRGAPTAEAEQMGREVGPGKDHHLLSESQTKALASVAESGRRLDVLVGPAGAGKTTAMKALQTAWIAEHGRGSVVGLAPSAVAAQVLSEDLGIDCENTAKWLHEHDRGRAALSSGQLVIVDEATLAGTLALDRICGVAAEAGAKVLLVGDWAQLQSVDAGGAFSLLVNDRTDVPELAEVHRFVNGWERDASLDLRFGRSEVIDAYASHDRIREGTTEAMADEAYTAWRADIGAGRSSILVTEATRSVFELNKRARAERILDGDTAASTEVRLVDGSHASEGDIVITRRNDRRLKPLRGGWVRNGDRWQVMHVGKDGSADVRRISGSGHGTVTLPAAYVAEHVDLGYAVTAHRAQGITVDTSHVVVSGTTTRENLYVSMTRGRESNIAYVALDQPDESHSAPEPDEVTARTVLYGVLQHSGVELSAHQMIRAEQDQWGSIAQLAAEYETIAAVAQRDRWVDLLDQSGLTRDQVDRVVESDSFGPLTAELRRMESSHLDIATVLPRVVARRGFGDAIDIGAVLITRLQHESRRTGRGKRTIEPQLIAGLIPVAGGAMEEEMARALRERARLIERRAQELVEAEVDSGAPWVAKVGPGPDEPVERARWLGELGAIAAYRARYGITSRRLLGEEPATEAQRTDAARTEQAVRRARAIAREAGGCRGPSRSTAPRWQAVIHRPGER</sequence>